<dbReference type="Gene3D" id="4.10.280.110">
    <property type="entry name" value="Pre-mRNA processing factor 4 domain"/>
    <property type="match status" value="1"/>
</dbReference>
<dbReference type="GO" id="GO:0030621">
    <property type="term" value="F:U4 snRNA binding"/>
    <property type="evidence" value="ECO:0007669"/>
    <property type="project" value="TreeGrafter"/>
</dbReference>
<dbReference type="CDD" id="cd00200">
    <property type="entry name" value="WD40"/>
    <property type="match status" value="1"/>
</dbReference>
<dbReference type="SMART" id="SM00500">
    <property type="entry name" value="SFM"/>
    <property type="match status" value="1"/>
</dbReference>
<organism evidence="5">
    <name type="scientific">Picocystis salinarum</name>
    <dbReference type="NCBI Taxonomy" id="88271"/>
    <lineage>
        <taxon>Eukaryota</taxon>
        <taxon>Viridiplantae</taxon>
        <taxon>Chlorophyta</taxon>
        <taxon>Picocystophyceae</taxon>
        <taxon>Picocystales</taxon>
        <taxon>Picocystaceae</taxon>
        <taxon>Picocystis</taxon>
    </lineage>
</organism>
<dbReference type="InterPro" id="IPR015943">
    <property type="entry name" value="WD40/YVTN_repeat-like_dom_sf"/>
</dbReference>
<dbReference type="GO" id="GO:0017070">
    <property type="term" value="F:U6 snRNA binding"/>
    <property type="evidence" value="ECO:0007669"/>
    <property type="project" value="TreeGrafter"/>
</dbReference>
<dbReference type="SUPFAM" id="SSF158230">
    <property type="entry name" value="PRP4-like"/>
    <property type="match status" value="1"/>
</dbReference>
<evidence type="ECO:0000259" key="4">
    <source>
        <dbReference type="SMART" id="SM00500"/>
    </source>
</evidence>
<sequence>MVDGRNPHDAKWEEQRKTVEEHEWQRKMRQVPVPVHDQTVRMYLRRWKEPVTLFGEEEMERRDRLRRCIAQRERDGNDLPNEWMEPHVAYERDEDETMDVDRADPPEIFYTVGCDDLERTRRKWAVESLRRAKQRIECETDERHRTNKRSARALFEQNARRLVLEHSQAAHRRPVVGCSLSNGGDTVATCIWDGTCRLWDGNDLRGKTTFAAHEERCTDVRIHPSYRAGVDGPCAATGSSDGTAKLWDDHGGNLATYKGHADRLARIAFHPYGHHLATTSFDRTRRLWDVETEVELLLQEGHSRAVYALAFQCDGSWCVSAGLDAVGWVWDLRTGRHVHTLTGHIKPILAVDVAKDGYTVATAGEDHTCKLCDLRQRRCVYTLPAHSSLVSAARFETKRGGTLLTASYDGTARLWSTTTYACLNTLKAHEGKVAAGAVAAEAALVFSAGFDKSLKRWCVDREGERPNASWTKRFVMPRACVGCTNRE</sequence>
<evidence type="ECO:0000313" key="5">
    <source>
        <dbReference type="EMBL" id="CAE0612443.1"/>
    </source>
</evidence>
<dbReference type="EMBL" id="HBIS01006988">
    <property type="protein sequence ID" value="CAE0612443.1"/>
    <property type="molecule type" value="Transcribed_RNA"/>
</dbReference>
<dbReference type="PRINTS" id="PR00320">
    <property type="entry name" value="GPROTEINBRPT"/>
</dbReference>
<dbReference type="InterPro" id="IPR020472">
    <property type="entry name" value="WD40_PAC1"/>
</dbReference>
<dbReference type="SUPFAM" id="SSF50978">
    <property type="entry name" value="WD40 repeat-like"/>
    <property type="match status" value="1"/>
</dbReference>
<keyword evidence="2" id="KW-0677">Repeat</keyword>
<dbReference type="PROSITE" id="PS50294">
    <property type="entry name" value="WD_REPEATS_REGION"/>
    <property type="match status" value="3"/>
</dbReference>
<dbReference type="SMART" id="SM00320">
    <property type="entry name" value="WD40"/>
    <property type="match status" value="7"/>
</dbReference>
<dbReference type="Gene3D" id="2.130.10.10">
    <property type="entry name" value="YVTN repeat-like/Quinoprotein amine dehydrogenase"/>
    <property type="match status" value="2"/>
</dbReference>
<accession>A0A7S3UEJ4</accession>
<feature type="domain" description="Pre-mRNA processing factor 4 (PRP4)-like" evidence="4">
    <location>
        <begin position="35"/>
        <end position="86"/>
    </location>
</feature>
<dbReference type="InterPro" id="IPR014906">
    <property type="entry name" value="PRP4-like"/>
</dbReference>
<keyword evidence="1 3" id="KW-0853">WD repeat</keyword>
<evidence type="ECO:0000256" key="2">
    <source>
        <dbReference type="ARBA" id="ARBA00022737"/>
    </source>
</evidence>
<dbReference type="Pfam" id="PF08799">
    <property type="entry name" value="PRP4"/>
    <property type="match status" value="1"/>
</dbReference>
<gene>
    <name evidence="5" type="ORF">PSAL00342_LOCUS6339</name>
</gene>
<dbReference type="InterPro" id="IPR036285">
    <property type="entry name" value="PRP4-like_sf"/>
</dbReference>
<reference evidence="5" key="1">
    <citation type="submission" date="2021-01" db="EMBL/GenBank/DDBJ databases">
        <authorList>
            <person name="Corre E."/>
            <person name="Pelletier E."/>
            <person name="Niang G."/>
            <person name="Scheremetjew M."/>
            <person name="Finn R."/>
            <person name="Kale V."/>
            <person name="Holt S."/>
            <person name="Cochrane G."/>
            <person name="Meng A."/>
            <person name="Brown T."/>
            <person name="Cohen L."/>
        </authorList>
    </citation>
    <scope>NUCLEOTIDE SEQUENCE</scope>
    <source>
        <strain evidence="5">CCMP1897</strain>
    </source>
</reference>
<feature type="repeat" description="WD" evidence="3">
    <location>
        <begin position="383"/>
        <end position="425"/>
    </location>
</feature>
<dbReference type="PANTHER" id="PTHR19846">
    <property type="entry name" value="WD40 REPEAT PROTEIN"/>
    <property type="match status" value="1"/>
</dbReference>
<dbReference type="Pfam" id="PF00400">
    <property type="entry name" value="WD40"/>
    <property type="match status" value="6"/>
</dbReference>
<dbReference type="InterPro" id="IPR036322">
    <property type="entry name" value="WD40_repeat_dom_sf"/>
</dbReference>
<dbReference type="FunFam" id="2.130.10.10:FF:000411">
    <property type="entry name" value="U4/U6 small nuclear ribonucleoprotein Prp4"/>
    <property type="match status" value="1"/>
</dbReference>
<evidence type="ECO:0000256" key="1">
    <source>
        <dbReference type="ARBA" id="ARBA00022574"/>
    </source>
</evidence>
<protein>
    <recommendedName>
        <fullName evidence="4">Pre-mRNA processing factor 4 (PRP4)-like domain-containing protein</fullName>
    </recommendedName>
</protein>
<dbReference type="GO" id="GO:0000398">
    <property type="term" value="P:mRNA splicing, via spliceosome"/>
    <property type="evidence" value="ECO:0007669"/>
    <property type="project" value="TreeGrafter"/>
</dbReference>
<dbReference type="GO" id="GO:0046540">
    <property type="term" value="C:U4/U6 x U5 tri-snRNP complex"/>
    <property type="evidence" value="ECO:0007669"/>
    <property type="project" value="TreeGrafter"/>
</dbReference>
<feature type="repeat" description="WD" evidence="3">
    <location>
        <begin position="299"/>
        <end position="340"/>
    </location>
</feature>
<evidence type="ECO:0000256" key="3">
    <source>
        <dbReference type="PROSITE-ProRule" id="PRU00221"/>
    </source>
</evidence>
<proteinExistence type="predicted"/>
<name>A0A7S3UEJ4_9CHLO</name>
<feature type="repeat" description="WD" evidence="3">
    <location>
        <begin position="210"/>
        <end position="248"/>
    </location>
</feature>
<feature type="repeat" description="WD" evidence="3">
    <location>
        <begin position="341"/>
        <end position="382"/>
    </location>
</feature>
<dbReference type="PANTHER" id="PTHR19846:SF0">
    <property type="entry name" value="PRE-MRNA PROCESSING FACTOR 4"/>
    <property type="match status" value="1"/>
</dbReference>
<dbReference type="AlphaFoldDB" id="A0A7S3UEJ4"/>
<feature type="repeat" description="WD" evidence="3">
    <location>
        <begin position="257"/>
        <end position="298"/>
    </location>
</feature>
<dbReference type="InterPro" id="IPR001680">
    <property type="entry name" value="WD40_rpt"/>
</dbReference>
<dbReference type="PROSITE" id="PS50082">
    <property type="entry name" value="WD_REPEATS_2"/>
    <property type="match status" value="5"/>
</dbReference>